<proteinExistence type="predicted"/>
<keyword evidence="2" id="KW-1185">Reference proteome</keyword>
<evidence type="ECO:0000313" key="1">
    <source>
        <dbReference type="EMBL" id="CEE02770.1"/>
    </source>
</evidence>
<dbReference type="EMBL" id="CCRF01000084">
    <property type="protein sequence ID" value="CEE02770.1"/>
    <property type="molecule type" value="Genomic_DNA"/>
</dbReference>
<protein>
    <submittedName>
        <fullName evidence="1">Uncharacterized protein</fullName>
    </submittedName>
</protein>
<sequence>MGERGINVGHIFVDELEFHTLKTDGCVVVKKSSFLPQTVDENEPRRQKKEFFGLKW</sequence>
<organism evidence="1 2">
    <name type="scientific">Caldibacillus thermoamylovorans</name>
    <dbReference type="NCBI Taxonomy" id="35841"/>
    <lineage>
        <taxon>Bacteria</taxon>
        <taxon>Bacillati</taxon>
        <taxon>Bacillota</taxon>
        <taxon>Bacilli</taxon>
        <taxon>Bacillales</taxon>
        <taxon>Bacillaceae</taxon>
        <taxon>Caldibacillus</taxon>
    </lineage>
</organism>
<gene>
    <name evidence="1" type="ORF">BT1A1_2981</name>
</gene>
<reference evidence="1 2" key="1">
    <citation type="submission" date="2014-07" db="EMBL/GenBank/DDBJ databases">
        <authorList>
            <person name="Wibberg Daniel"/>
        </authorList>
    </citation>
    <scope>NUCLEOTIDE SEQUENCE [LARGE SCALE GENOMIC DNA]</scope>
</reference>
<name>A0A090J4G0_9BACI</name>
<evidence type="ECO:0000313" key="2">
    <source>
        <dbReference type="Proteomes" id="UP000040576"/>
    </source>
</evidence>
<dbReference type="Proteomes" id="UP000040576">
    <property type="component" value="Unassembled WGS sequence"/>
</dbReference>
<accession>A0A090J4G0</accession>
<dbReference type="AlphaFoldDB" id="A0A090J4G0"/>